<dbReference type="InterPro" id="IPR050634">
    <property type="entry name" value="DNA_Topoisomerase_II"/>
</dbReference>
<dbReference type="PANTHER" id="PTHR10169:SF38">
    <property type="entry name" value="DNA TOPOISOMERASE 2"/>
    <property type="match status" value="1"/>
</dbReference>
<comment type="cofactor">
    <cofactor evidence="2">
        <name>Mg(2+)</name>
        <dbReference type="ChEBI" id="CHEBI:18420"/>
    </cofactor>
</comment>
<reference evidence="7" key="1">
    <citation type="submission" date="2023-03" db="EMBL/GenBank/DDBJ databases">
        <title>Chromosome-scale reference genome and RAD-based genetic map of yellow starthistle (Centaurea solstitialis) reveal putative structural variation and QTLs associated with invader traits.</title>
        <authorList>
            <person name="Reatini B."/>
            <person name="Cang F.A."/>
            <person name="Jiang Q."/>
            <person name="Mckibben M.T.W."/>
            <person name="Barker M.S."/>
            <person name="Rieseberg L.H."/>
            <person name="Dlugosch K.M."/>
        </authorList>
    </citation>
    <scope>NUCLEOTIDE SEQUENCE</scope>
    <source>
        <strain evidence="7">CAN-66</strain>
        <tissue evidence="7">Leaf</tissue>
    </source>
</reference>
<dbReference type="GO" id="GO:0003677">
    <property type="term" value="F:DNA binding"/>
    <property type="evidence" value="ECO:0007669"/>
    <property type="project" value="UniProtKB-KW"/>
</dbReference>
<evidence type="ECO:0000313" key="8">
    <source>
        <dbReference type="Proteomes" id="UP001172457"/>
    </source>
</evidence>
<keyword evidence="5" id="KW-0238">DNA-binding</keyword>
<comment type="caution">
    <text evidence="7">The sequence shown here is derived from an EMBL/GenBank/DDBJ whole genome shotgun (WGS) entry which is preliminary data.</text>
</comment>
<protein>
    <recommendedName>
        <fullName evidence="3">DNA topoisomerase (ATP-hydrolyzing)</fullName>
        <ecNumber evidence="3">5.6.2.2</ecNumber>
    </recommendedName>
</protein>
<dbReference type="AlphaFoldDB" id="A0AA38WID0"/>
<dbReference type="EC" id="5.6.2.2" evidence="3"/>
<dbReference type="GO" id="GO:0005634">
    <property type="term" value="C:nucleus"/>
    <property type="evidence" value="ECO:0007669"/>
    <property type="project" value="TreeGrafter"/>
</dbReference>
<dbReference type="SUPFAM" id="SSF54211">
    <property type="entry name" value="Ribosomal protein S5 domain 2-like"/>
    <property type="match status" value="1"/>
</dbReference>
<dbReference type="InterPro" id="IPR020568">
    <property type="entry name" value="Ribosomal_Su5_D2-typ_SF"/>
</dbReference>
<organism evidence="7 8">
    <name type="scientific">Centaurea solstitialis</name>
    <name type="common">yellow star-thistle</name>
    <dbReference type="NCBI Taxonomy" id="347529"/>
    <lineage>
        <taxon>Eukaryota</taxon>
        <taxon>Viridiplantae</taxon>
        <taxon>Streptophyta</taxon>
        <taxon>Embryophyta</taxon>
        <taxon>Tracheophyta</taxon>
        <taxon>Spermatophyta</taxon>
        <taxon>Magnoliopsida</taxon>
        <taxon>eudicotyledons</taxon>
        <taxon>Gunneridae</taxon>
        <taxon>Pentapetalae</taxon>
        <taxon>asterids</taxon>
        <taxon>campanulids</taxon>
        <taxon>Asterales</taxon>
        <taxon>Asteraceae</taxon>
        <taxon>Carduoideae</taxon>
        <taxon>Cardueae</taxon>
        <taxon>Centaureinae</taxon>
        <taxon>Centaurea</taxon>
    </lineage>
</organism>
<comment type="catalytic activity">
    <reaction evidence="1">
        <text>ATP-dependent breakage, passage and rejoining of double-stranded DNA.</text>
        <dbReference type="EC" id="5.6.2.2"/>
    </reaction>
</comment>
<name>A0AA38WID0_9ASTR</name>
<evidence type="ECO:0000256" key="6">
    <source>
        <dbReference type="ARBA" id="ARBA00023235"/>
    </source>
</evidence>
<gene>
    <name evidence="7" type="ORF">OSB04_017445</name>
</gene>
<dbReference type="InterPro" id="IPR036890">
    <property type="entry name" value="HATPase_C_sf"/>
</dbReference>
<evidence type="ECO:0000256" key="3">
    <source>
        <dbReference type="ARBA" id="ARBA00012895"/>
    </source>
</evidence>
<dbReference type="Gene3D" id="3.30.565.10">
    <property type="entry name" value="Histidine kinase-like ATPase, C-terminal domain"/>
    <property type="match status" value="1"/>
</dbReference>
<evidence type="ECO:0000256" key="1">
    <source>
        <dbReference type="ARBA" id="ARBA00000185"/>
    </source>
</evidence>
<dbReference type="GO" id="GO:0000712">
    <property type="term" value="P:resolution of meiotic recombination intermediates"/>
    <property type="evidence" value="ECO:0007669"/>
    <property type="project" value="TreeGrafter"/>
</dbReference>
<dbReference type="GO" id="GO:0003918">
    <property type="term" value="F:DNA topoisomerase type II (double strand cut, ATP-hydrolyzing) activity"/>
    <property type="evidence" value="ECO:0007669"/>
    <property type="project" value="UniProtKB-EC"/>
</dbReference>
<evidence type="ECO:0000256" key="4">
    <source>
        <dbReference type="ARBA" id="ARBA00023029"/>
    </source>
</evidence>
<evidence type="ECO:0000313" key="7">
    <source>
        <dbReference type="EMBL" id="KAJ9553400.1"/>
    </source>
</evidence>
<keyword evidence="4" id="KW-0799">Topoisomerase</keyword>
<dbReference type="SUPFAM" id="SSF55874">
    <property type="entry name" value="ATPase domain of HSP90 chaperone/DNA topoisomerase II/histidine kinase"/>
    <property type="match status" value="1"/>
</dbReference>
<dbReference type="PANTHER" id="PTHR10169">
    <property type="entry name" value="DNA TOPOISOMERASE/GYRASE"/>
    <property type="match status" value="1"/>
</dbReference>
<evidence type="ECO:0000256" key="5">
    <source>
        <dbReference type="ARBA" id="ARBA00023125"/>
    </source>
</evidence>
<keyword evidence="8" id="KW-1185">Reference proteome</keyword>
<proteinExistence type="predicted"/>
<evidence type="ECO:0000256" key="2">
    <source>
        <dbReference type="ARBA" id="ARBA00001946"/>
    </source>
</evidence>
<dbReference type="EMBL" id="JARYMX010000004">
    <property type="protein sequence ID" value="KAJ9553400.1"/>
    <property type="molecule type" value="Genomic_DNA"/>
</dbReference>
<keyword evidence="6" id="KW-0413">Isomerase</keyword>
<dbReference type="Proteomes" id="UP001172457">
    <property type="component" value="Chromosome 4"/>
</dbReference>
<dbReference type="GO" id="GO:0000819">
    <property type="term" value="P:sister chromatid segregation"/>
    <property type="evidence" value="ECO:0007669"/>
    <property type="project" value="TreeGrafter"/>
</dbReference>
<sequence>MAEHLSTSLGYFNELKTLNVICWSCNLMVNSPFCTSIKVLPVAKNGLPKRIGMSLSASKSKIMKSARKMNLSTRTKTSSIFPVGCAMVLSAKISVTVVGLTCLMPKVLKTDKGIRLMLAPRSHRAFPISFPPMEQGIVKHPGSFSLGGNVLVTKIPGEGGFTILDIGWSFPPSNVLFLGTSSGCVADGVVFENADPKYGVGVDSNIVSTTKHKESVWVYKEGNGPQIEKKIVSYVPGLYMIVDDIFVSATNNMQHKFVKGKLITVENKRDVVPVKMDDKKNIYLHKLSFEDFPTINNYKNGDRVILANIFLKEFTIEIADVEHEREYKKVLPFKLHVFSNNMTTKQEAPVTECKPAKNRTRVSFKPDLSKFGMDILEDDIVALMKKRVVDVDACLLHKQDFIIEGGIHVEHIVTQIISHFPAEKFKILPPEPLAMKDNIWVFVSAVINNPSFQTETKEKLIITHGIRIGTTADGGGGGATAGGGIAGSGGEGVVGSGGGGCVGVGCVHDGGGGASDCSSNVNSILVVNVRMNLNHTSSVSVDAIKED</sequence>
<accession>A0AA38WID0</accession>